<evidence type="ECO:0000313" key="2">
    <source>
        <dbReference type="Proteomes" id="UP000631114"/>
    </source>
</evidence>
<comment type="caution">
    <text evidence="1">The sequence shown here is derived from an EMBL/GenBank/DDBJ whole genome shotgun (WGS) entry which is preliminary data.</text>
</comment>
<name>A0A835HEK3_9MAGN</name>
<dbReference type="AlphaFoldDB" id="A0A835HEK3"/>
<accession>A0A835HEK3</accession>
<reference evidence="1 2" key="1">
    <citation type="submission" date="2020-10" db="EMBL/GenBank/DDBJ databases">
        <title>The Coptis chinensis genome and diversification of protoberbering-type alkaloids.</title>
        <authorList>
            <person name="Wang B."/>
            <person name="Shu S."/>
            <person name="Song C."/>
            <person name="Liu Y."/>
        </authorList>
    </citation>
    <scope>NUCLEOTIDE SEQUENCE [LARGE SCALE GENOMIC DNA]</scope>
    <source>
        <strain evidence="1">HL-2020</strain>
        <tissue evidence="1">Leaf</tissue>
    </source>
</reference>
<dbReference type="Proteomes" id="UP000631114">
    <property type="component" value="Unassembled WGS sequence"/>
</dbReference>
<proteinExistence type="predicted"/>
<organism evidence="1 2">
    <name type="scientific">Coptis chinensis</name>
    <dbReference type="NCBI Taxonomy" id="261450"/>
    <lineage>
        <taxon>Eukaryota</taxon>
        <taxon>Viridiplantae</taxon>
        <taxon>Streptophyta</taxon>
        <taxon>Embryophyta</taxon>
        <taxon>Tracheophyta</taxon>
        <taxon>Spermatophyta</taxon>
        <taxon>Magnoliopsida</taxon>
        <taxon>Ranunculales</taxon>
        <taxon>Ranunculaceae</taxon>
        <taxon>Coptidoideae</taxon>
        <taxon>Coptis</taxon>
    </lineage>
</organism>
<evidence type="ECO:0000313" key="1">
    <source>
        <dbReference type="EMBL" id="KAF9596922.1"/>
    </source>
</evidence>
<keyword evidence="2" id="KW-1185">Reference proteome</keyword>
<gene>
    <name evidence="1" type="ORF">IFM89_014486</name>
</gene>
<dbReference type="EMBL" id="JADFTS010000007">
    <property type="protein sequence ID" value="KAF9596922.1"/>
    <property type="molecule type" value="Genomic_DNA"/>
</dbReference>
<dbReference type="OrthoDB" id="514777at2759"/>
<protein>
    <submittedName>
        <fullName evidence="1">Uncharacterized protein</fullName>
    </submittedName>
</protein>
<sequence>MGGHRGFQPQIRGYAIQDVEWMKDIHLKTGPSGFHCPRGPWTIIPLPLVPKVVLLGDVRQRTAVDVCCSMGTTYLLRDPGRFPAGPNGYGLRRVDLICKRRSLAEILFERPMAMPTYDQLNSRDRNMYLHYEDLWSGERPLDRSMAPAAATSWGTSTVPLAQVAPRNLYPKSVERDVHLCNQRILQRRKIRRKSLYALKN</sequence>